<evidence type="ECO:0000256" key="1">
    <source>
        <dbReference type="SAM" id="SignalP"/>
    </source>
</evidence>
<sequence length="640" mass="73948">MMKYNFLALFMAMLSLNAFAQLESNQDEFDDFMYRRGNTFRAASGVPGINYFQNTSDYKIDVSLDSETHQIKGSLTMEYTNNSPYDLDFIWMYVEQNRFTEDSRGTLTTPVDGNRYNGDTDKGMTISNLVAKTQGSSSSKHSMTDTRMKVYFDKPVKANGGKAEVKMDFEYIVPVDGMDRMGRLKTENGWIYAMAQWFPQVAVFDDVVGWNTEPYLGAGEFYFGYGDFEVNITAPYDQVIVSSGKLLNSKEVLSKKLQRRMKKAQKSDKTVYLIKPDEILDQSLKAKQSGTLTWKFKIDNSRDFAFASSRAFIWDAAKMNLSDDREALAQSVYPIESDGQNAWSRSTEYTKASVEHYSEKWFEYPYDVAVNVAAEIGGMEYPALSFCSYDRQSGRLWGVTDHEFGHNWFPMIVGSNERRYAWMDEGFNTFINYYSTKAFNEGEYPAGLDNRRRLVPWFKSDSREGIDTYPDVTNLRNLGMTAYYKPALGLLMLREYILGGKRFDEAFKSYINTWAYKHPQPSDFFNHMENVTGENLNWFWKNWFYGNNNIDLAISKVEKKNANYLLTFENKGDIPMPVRYKVSFADGSQEIKTLPVEVWQRGNSWTHEYQTNQEIIKVEIDPEKKLVDINSANDIWSSED</sequence>
<dbReference type="PANTHER" id="PTHR11533">
    <property type="entry name" value="PROTEASE M1 ZINC METALLOPROTEASE"/>
    <property type="match status" value="1"/>
</dbReference>
<dbReference type="PANTHER" id="PTHR11533:SF174">
    <property type="entry name" value="PUROMYCIN-SENSITIVE AMINOPEPTIDASE-RELATED"/>
    <property type="match status" value="1"/>
</dbReference>
<dbReference type="Proteomes" id="UP000198820">
    <property type="component" value="Unassembled WGS sequence"/>
</dbReference>
<evidence type="ECO:0000259" key="2">
    <source>
        <dbReference type="Pfam" id="PF01433"/>
    </source>
</evidence>
<dbReference type="CDD" id="cd09604">
    <property type="entry name" value="M1_APN_like"/>
    <property type="match status" value="1"/>
</dbReference>
<dbReference type="GO" id="GO:0070006">
    <property type="term" value="F:metalloaminopeptidase activity"/>
    <property type="evidence" value="ECO:0007669"/>
    <property type="project" value="TreeGrafter"/>
</dbReference>
<dbReference type="GO" id="GO:0008270">
    <property type="term" value="F:zinc ion binding"/>
    <property type="evidence" value="ECO:0007669"/>
    <property type="project" value="InterPro"/>
</dbReference>
<dbReference type="GO" id="GO:0043171">
    <property type="term" value="P:peptide catabolic process"/>
    <property type="evidence" value="ECO:0007669"/>
    <property type="project" value="TreeGrafter"/>
</dbReference>
<reference evidence="3 4" key="1">
    <citation type="submission" date="2016-10" db="EMBL/GenBank/DDBJ databases">
        <authorList>
            <person name="de Groot N.N."/>
        </authorList>
    </citation>
    <scope>NUCLEOTIDE SEQUENCE [LARGE SCALE GENOMIC DNA]</scope>
    <source>
        <strain evidence="3 4">DSM 23581</strain>
    </source>
</reference>
<dbReference type="SUPFAM" id="SSF55486">
    <property type="entry name" value="Metalloproteases ('zincins'), catalytic domain"/>
    <property type="match status" value="1"/>
</dbReference>
<dbReference type="Pfam" id="PF01433">
    <property type="entry name" value="Peptidase_M1"/>
    <property type="match status" value="1"/>
</dbReference>
<dbReference type="GO" id="GO:0042277">
    <property type="term" value="F:peptide binding"/>
    <property type="evidence" value="ECO:0007669"/>
    <property type="project" value="TreeGrafter"/>
</dbReference>
<dbReference type="GO" id="GO:0005737">
    <property type="term" value="C:cytoplasm"/>
    <property type="evidence" value="ECO:0007669"/>
    <property type="project" value="TreeGrafter"/>
</dbReference>
<dbReference type="GO" id="GO:0016020">
    <property type="term" value="C:membrane"/>
    <property type="evidence" value="ECO:0007669"/>
    <property type="project" value="TreeGrafter"/>
</dbReference>
<dbReference type="Gene3D" id="1.10.390.10">
    <property type="entry name" value="Neutral Protease Domain 2"/>
    <property type="match status" value="1"/>
</dbReference>
<keyword evidence="1" id="KW-0732">Signal</keyword>
<dbReference type="AlphaFoldDB" id="A0A1H3YRW1"/>
<dbReference type="GO" id="GO:0005615">
    <property type="term" value="C:extracellular space"/>
    <property type="evidence" value="ECO:0007669"/>
    <property type="project" value="TreeGrafter"/>
</dbReference>
<feature type="signal peptide" evidence="1">
    <location>
        <begin position="1"/>
        <end position="20"/>
    </location>
</feature>
<dbReference type="InterPro" id="IPR050344">
    <property type="entry name" value="Peptidase_M1_aminopeptidases"/>
</dbReference>
<dbReference type="STRING" id="908615.SAMN05421540_103238"/>
<proteinExistence type="predicted"/>
<gene>
    <name evidence="3" type="ORF">SAMN05421540_103238</name>
</gene>
<organism evidence="3 4">
    <name type="scientific">Psychroflexus halocasei</name>
    <dbReference type="NCBI Taxonomy" id="908615"/>
    <lineage>
        <taxon>Bacteria</taxon>
        <taxon>Pseudomonadati</taxon>
        <taxon>Bacteroidota</taxon>
        <taxon>Flavobacteriia</taxon>
        <taxon>Flavobacteriales</taxon>
        <taxon>Flavobacteriaceae</taxon>
        <taxon>Psychroflexus</taxon>
    </lineage>
</organism>
<accession>A0A1H3YRW1</accession>
<evidence type="ECO:0000313" key="4">
    <source>
        <dbReference type="Proteomes" id="UP000198820"/>
    </source>
</evidence>
<feature type="chain" id="PRO_5011667976" description="Peptidase M1 membrane alanine aminopeptidase domain-containing protein" evidence="1">
    <location>
        <begin position="21"/>
        <end position="640"/>
    </location>
</feature>
<dbReference type="InterPro" id="IPR014782">
    <property type="entry name" value="Peptidase_M1_dom"/>
</dbReference>
<dbReference type="EMBL" id="FNQF01000003">
    <property type="protein sequence ID" value="SEA14275.1"/>
    <property type="molecule type" value="Genomic_DNA"/>
</dbReference>
<feature type="domain" description="Peptidase M1 membrane alanine aminopeptidase" evidence="2">
    <location>
        <begin position="391"/>
        <end position="543"/>
    </location>
</feature>
<evidence type="ECO:0000313" key="3">
    <source>
        <dbReference type="EMBL" id="SEA14275.1"/>
    </source>
</evidence>
<protein>
    <recommendedName>
        <fullName evidence="2">Peptidase M1 membrane alanine aminopeptidase domain-containing protein</fullName>
    </recommendedName>
</protein>
<keyword evidence="4" id="KW-1185">Reference proteome</keyword>
<dbReference type="InterPro" id="IPR027268">
    <property type="entry name" value="Peptidase_M4/M1_CTD_sf"/>
</dbReference>
<name>A0A1H3YRW1_9FLAO</name>